<keyword evidence="5 6" id="KW-0408">Iron</keyword>
<name>A0A9E4K564_9GAMM</name>
<feature type="domain" description="Cytochrome c" evidence="8">
    <location>
        <begin position="41"/>
        <end position="134"/>
    </location>
</feature>
<evidence type="ECO:0000313" key="9">
    <source>
        <dbReference type="EMBL" id="MCG7939412.1"/>
    </source>
</evidence>
<dbReference type="InterPro" id="IPR036909">
    <property type="entry name" value="Cyt_c-like_dom_sf"/>
</dbReference>
<evidence type="ECO:0000256" key="4">
    <source>
        <dbReference type="ARBA" id="ARBA00022982"/>
    </source>
</evidence>
<evidence type="ECO:0000256" key="2">
    <source>
        <dbReference type="ARBA" id="ARBA00022617"/>
    </source>
</evidence>
<proteinExistence type="predicted"/>
<dbReference type="SUPFAM" id="SSF46626">
    <property type="entry name" value="Cytochrome c"/>
    <property type="match status" value="2"/>
</dbReference>
<feature type="chain" id="PRO_5039460686" evidence="7">
    <location>
        <begin position="25"/>
        <end position="249"/>
    </location>
</feature>
<dbReference type="PANTHER" id="PTHR33751:SF9">
    <property type="entry name" value="CYTOCHROME C4"/>
    <property type="match status" value="1"/>
</dbReference>
<accession>A0A9E4K564</accession>
<keyword evidence="2 6" id="KW-0349">Heme</keyword>
<dbReference type="AlphaFoldDB" id="A0A9E4K564"/>
<evidence type="ECO:0000256" key="3">
    <source>
        <dbReference type="ARBA" id="ARBA00022723"/>
    </source>
</evidence>
<dbReference type="GO" id="GO:0020037">
    <property type="term" value="F:heme binding"/>
    <property type="evidence" value="ECO:0007669"/>
    <property type="project" value="InterPro"/>
</dbReference>
<keyword evidence="1" id="KW-0813">Transport</keyword>
<evidence type="ECO:0000259" key="8">
    <source>
        <dbReference type="PROSITE" id="PS51007"/>
    </source>
</evidence>
<organism evidence="9 10">
    <name type="scientific">Candidatus Thiodiazotropha lotti</name>
    <dbReference type="NCBI Taxonomy" id="2792787"/>
    <lineage>
        <taxon>Bacteria</taxon>
        <taxon>Pseudomonadati</taxon>
        <taxon>Pseudomonadota</taxon>
        <taxon>Gammaproteobacteria</taxon>
        <taxon>Chromatiales</taxon>
        <taxon>Sedimenticolaceae</taxon>
        <taxon>Candidatus Thiodiazotropha</taxon>
    </lineage>
</organism>
<keyword evidence="3 6" id="KW-0479">Metal-binding</keyword>
<dbReference type="EMBL" id="JAEPDI010000005">
    <property type="protein sequence ID" value="MCG7939412.1"/>
    <property type="molecule type" value="Genomic_DNA"/>
</dbReference>
<dbReference type="GO" id="GO:0046872">
    <property type="term" value="F:metal ion binding"/>
    <property type="evidence" value="ECO:0007669"/>
    <property type="project" value="UniProtKB-KW"/>
</dbReference>
<evidence type="ECO:0000256" key="6">
    <source>
        <dbReference type="PROSITE-ProRule" id="PRU00433"/>
    </source>
</evidence>
<dbReference type="PROSITE" id="PS51257">
    <property type="entry name" value="PROKAR_LIPOPROTEIN"/>
    <property type="match status" value="1"/>
</dbReference>
<dbReference type="Gene3D" id="1.10.760.10">
    <property type="entry name" value="Cytochrome c-like domain"/>
    <property type="match status" value="2"/>
</dbReference>
<feature type="signal peptide" evidence="7">
    <location>
        <begin position="1"/>
        <end position="24"/>
    </location>
</feature>
<gene>
    <name evidence="9" type="ORF">JAZ04_11240</name>
</gene>
<keyword evidence="7" id="KW-0732">Signal</keyword>
<evidence type="ECO:0000256" key="5">
    <source>
        <dbReference type="ARBA" id="ARBA00023004"/>
    </source>
</evidence>
<evidence type="ECO:0000313" key="10">
    <source>
        <dbReference type="Proteomes" id="UP000886687"/>
    </source>
</evidence>
<keyword evidence="4" id="KW-0249">Electron transport</keyword>
<dbReference type="GO" id="GO:0009055">
    <property type="term" value="F:electron transfer activity"/>
    <property type="evidence" value="ECO:0007669"/>
    <property type="project" value="InterPro"/>
</dbReference>
<dbReference type="PANTHER" id="PTHR33751">
    <property type="entry name" value="CBB3-TYPE CYTOCHROME C OXIDASE SUBUNIT FIXP"/>
    <property type="match status" value="1"/>
</dbReference>
<sequence length="249" mass="27876">MNVKPMIKSVTIALGLLACGGVSAGWNEAGGEKDEAMLLTPDRERGIAVYEVCSACHLLEGWGLSDGTFPQLAGQHRNVLIKQLADIRAQNRDNPTMYPFALDEQIMAASGYHAGEIKPAQLVADVTAYIAKLPMNPENGKGPWNQLFPEFSQGKKLYDDNCVQCHGAIGEGDGEKFYPKIHGQHYAYMLRQFEWIRDGKRRNANPEMVEQIKNFSDKDMQMVINYVSRMPVPKELLAPSKDWQNPDYD</sequence>
<dbReference type="Pfam" id="PF00034">
    <property type="entry name" value="Cytochrom_C"/>
    <property type="match status" value="2"/>
</dbReference>
<dbReference type="PROSITE" id="PS51007">
    <property type="entry name" value="CYTC"/>
    <property type="match status" value="2"/>
</dbReference>
<dbReference type="InterPro" id="IPR009056">
    <property type="entry name" value="Cyt_c-like_dom"/>
</dbReference>
<feature type="domain" description="Cytochrome c" evidence="8">
    <location>
        <begin position="149"/>
        <end position="231"/>
    </location>
</feature>
<evidence type="ECO:0000256" key="7">
    <source>
        <dbReference type="SAM" id="SignalP"/>
    </source>
</evidence>
<dbReference type="Proteomes" id="UP000886687">
    <property type="component" value="Unassembled WGS sequence"/>
</dbReference>
<comment type="caution">
    <text evidence="9">The sequence shown here is derived from an EMBL/GenBank/DDBJ whole genome shotgun (WGS) entry which is preliminary data.</text>
</comment>
<evidence type="ECO:0000256" key="1">
    <source>
        <dbReference type="ARBA" id="ARBA00022448"/>
    </source>
</evidence>
<protein>
    <submittedName>
        <fullName evidence="9">C-type cytochrome</fullName>
    </submittedName>
</protein>
<reference evidence="9" key="1">
    <citation type="journal article" date="2021" name="Proc. Natl. Acad. Sci. U.S.A.">
        <title>Global biogeography of chemosynthetic symbionts reveals both localized and globally distributed symbiont groups. .</title>
        <authorList>
            <person name="Osvatic J.T."/>
            <person name="Wilkins L.G.E."/>
            <person name="Leibrecht L."/>
            <person name="Leray M."/>
            <person name="Zauner S."/>
            <person name="Polzin J."/>
            <person name="Camacho Y."/>
            <person name="Gros O."/>
            <person name="van Gils J.A."/>
            <person name="Eisen J.A."/>
            <person name="Petersen J.M."/>
            <person name="Yuen B."/>
        </authorList>
    </citation>
    <scope>NUCLEOTIDE SEQUENCE</scope>
    <source>
        <strain evidence="9">MAGL173</strain>
    </source>
</reference>
<dbReference type="InterPro" id="IPR050597">
    <property type="entry name" value="Cytochrome_c_Oxidase_Subunit"/>
</dbReference>